<dbReference type="AlphaFoldDB" id="A0A1R1F470"/>
<proteinExistence type="predicted"/>
<gene>
    <name evidence="1" type="ORF">BK138_10255</name>
</gene>
<accession>A0A1R1F470</accession>
<dbReference type="SUPFAM" id="SSF51735">
    <property type="entry name" value="NAD(P)-binding Rossmann-fold domains"/>
    <property type="match status" value="1"/>
</dbReference>
<keyword evidence="2" id="KW-1185">Reference proteome</keyword>
<evidence type="ECO:0000313" key="1">
    <source>
        <dbReference type="EMBL" id="OMF58841.1"/>
    </source>
</evidence>
<dbReference type="EMBL" id="MRTP01000001">
    <property type="protein sequence ID" value="OMF58841.1"/>
    <property type="molecule type" value="Genomic_DNA"/>
</dbReference>
<evidence type="ECO:0000313" key="2">
    <source>
        <dbReference type="Proteomes" id="UP000187172"/>
    </source>
</evidence>
<comment type="caution">
    <text evidence="1">The sequence shown here is derived from an EMBL/GenBank/DDBJ whole genome shotgun (WGS) entry which is preliminary data.</text>
</comment>
<organism evidence="1 2">
    <name type="scientific">Paenibacillus rhizosphaerae</name>
    <dbReference type="NCBI Taxonomy" id="297318"/>
    <lineage>
        <taxon>Bacteria</taxon>
        <taxon>Bacillati</taxon>
        <taxon>Bacillota</taxon>
        <taxon>Bacilli</taxon>
        <taxon>Bacillales</taxon>
        <taxon>Paenibacillaceae</taxon>
        <taxon>Paenibacillus</taxon>
    </lineage>
</organism>
<sequence>MRIFSPELYGEGASNTNIHYALRKIVQAKPVKQLIDPSVRRDYLYVDDATRYVLELVSMGTAFRSDWRLRGSGLISLAELLDLAGSVVQAAPRFEPIGGWQQRLLQWYEPTAKNMLDRYEWLGEDIGTYGTEYSGVSPTSYKEGIASTIKSLMAKHNSGY</sequence>
<evidence type="ECO:0008006" key="3">
    <source>
        <dbReference type="Google" id="ProtNLM"/>
    </source>
</evidence>
<dbReference type="Proteomes" id="UP000187172">
    <property type="component" value="Unassembled WGS sequence"/>
</dbReference>
<dbReference type="STRING" id="297318.BK138_10255"/>
<protein>
    <recommendedName>
        <fullName evidence="3">NAD-dependent epimerase/dehydratase domain-containing protein</fullName>
    </recommendedName>
</protein>
<name>A0A1R1F470_9BACL</name>
<reference evidence="1 2" key="1">
    <citation type="submission" date="2016-11" db="EMBL/GenBank/DDBJ databases">
        <title>Paenibacillus species isolates.</title>
        <authorList>
            <person name="Beno S.M."/>
        </authorList>
    </citation>
    <scope>NUCLEOTIDE SEQUENCE [LARGE SCALE GENOMIC DNA]</scope>
    <source>
        <strain evidence="1 2">FSL R5-0378</strain>
    </source>
</reference>
<dbReference type="Gene3D" id="3.40.50.720">
    <property type="entry name" value="NAD(P)-binding Rossmann-like Domain"/>
    <property type="match status" value="1"/>
</dbReference>
<dbReference type="InterPro" id="IPR036291">
    <property type="entry name" value="NAD(P)-bd_dom_sf"/>
</dbReference>